<dbReference type="CDD" id="cd03215">
    <property type="entry name" value="ABC_Carb_Monos_II"/>
    <property type="match status" value="1"/>
</dbReference>
<dbReference type="STRING" id="426128.SAMN05660297_03366"/>
<keyword evidence="4" id="KW-1003">Cell membrane</keyword>
<sequence>MRNIDFDCKVVEMKNIIKKFGDFTANENINLTVHKGEIHALLGENGAGKSTLMNILYGLYQPTAGEIYINGEKVNITDPNVAIQKGIGMVHQHFMLVEPFTVTENIVLGMEPTGLAGKMDMKKAVQDVEEISKKYGLYVKPNEKIYDISVGMQQRVEILKALYRGAEILILDEPTAVLTPQEIKELITIMRNLTQEGKTVIIITHKLKEIKEAADYCTIIRRGKHIDTVEVKNTSEAELASKMVGREVSFKADKESKEKGEATLRIENLVVKDNRAVEAVRGLSLEIHAGEILGIAGVDGNGQTELIEALTGLRKIEAGNVIVNGKNVTNNTPKEIIENKIASIPEDRQKRGLVLDYTVAENMILENYAKEPFAKHGIMNSTAINKFAKELIEKFDVRPEDEKIKARSLSGGNQQKVIIAREVTNDPDILIAAQPTRGLDVGAIEFVHKSLIQQRDKNKAVLLVSLELDEIMNISDRIAVIYEGKIVDIVDAKDADENTLGLMMAGGGIQNEK</sequence>
<evidence type="ECO:0000256" key="4">
    <source>
        <dbReference type="ARBA" id="ARBA00022475"/>
    </source>
</evidence>
<dbReference type="SUPFAM" id="SSF52540">
    <property type="entry name" value="P-loop containing nucleoside triphosphate hydrolases"/>
    <property type="match status" value="2"/>
</dbReference>
<dbReference type="Pfam" id="PF00005">
    <property type="entry name" value="ABC_tran"/>
    <property type="match status" value="2"/>
</dbReference>
<keyword evidence="7 11" id="KW-0067">ATP-binding</keyword>
<keyword evidence="5" id="KW-0677">Repeat</keyword>
<dbReference type="PROSITE" id="PS00211">
    <property type="entry name" value="ABC_TRANSPORTER_1"/>
    <property type="match status" value="2"/>
</dbReference>
<evidence type="ECO:0000313" key="12">
    <source>
        <dbReference type="Proteomes" id="UP000199568"/>
    </source>
</evidence>
<dbReference type="FunFam" id="3.40.50.300:FF:000127">
    <property type="entry name" value="Ribose import ATP-binding protein RbsA"/>
    <property type="match status" value="1"/>
</dbReference>
<dbReference type="PROSITE" id="PS50893">
    <property type="entry name" value="ABC_TRANSPORTER_2"/>
    <property type="match status" value="2"/>
</dbReference>
<name>A0A1I0GUB4_9FIRM</name>
<comment type="similarity">
    <text evidence="2">Belongs to the ABC transporter superfamily.</text>
</comment>
<dbReference type="InterPro" id="IPR003593">
    <property type="entry name" value="AAA+_ATPase"/>
</dbReference>
<keyword evidence="11" id="KW-0762">Sugar transport</keyword>
<dbReference type="PANTHER" id="PTHR43790">
    <property type="entry name" value="CARBOHYDRATE TRANSPORT ATP-BINDING PROTEIN MG119-RELATED"/>
    <property type="match status" value="1"/>
</dbReference>
<organism evidence="11 12">
    <name type="scientific">Natronincola peptidivorans</name>
    <dbReference type="NCBI Taxonomy" id="426128"/>
    <lineage>
        <taxon>Bacteria</taxon>
        <taxon>Bacillati</taxon>
        <taxon>Bacillota</taxon>
        <taxon>Clostridia</taxon>
        <taxon>Peptostreptococcales</taxon>
        <taxon>Natronincolaceae</taxon>
        <taxon>Natronincola</taxon>
    </lineage>
</organism>
<protein>
    <submittedName>
        <fullName evidence="11">Simple sugar transport system ATP-binding protein</fullName>
    </submittedName>
</protein>
<reference evidence="11 12" key="1">
    <citation type="submission" date="2016-10" db="EMBL/GenBank/DDBJ databases">
        <authorList>
            <person name="de Groot N.N."/>
        </authorList>
    </citation>
    <scope>NUCLEOTIDE SEQUENCE [LARGE SCALE GENOMIC DNA]</scope>
    <source>
        <strain evidence="11 12">DSM 18979</strain>
    </source>
</reference>
<dbReference type="GO" id="GO:0005524">
    <property type="term" value="F:ATP binding"/>
    <property type="evidence" value="ECO:0007669"/>
    <property type="project" value="UniProtKB-KW"/>
</dbReference>
<evidence type="ECO:0000256" key="7">
    <source>
        <dbReference type="ARBA" id="ARBA00022840"/>
    </source>
</evidence>
<dbReference type="Proteomes" id="UP000199568">
    <property type="component" value="Unassembled WGS sequence"/>
</dbReference>
<dbReference type="CDD" id="cd03216">
    <property type="entry name" value="ABC_Carb_Monos_I"/>
    <property type="match status" value="1"/>
</dbReference>
<gene>
    <name evidence="11" type="ORF">SAMN05660297_03366</name>
</gene>
<keyword evidence="9" id="KW-0472">Membrane</keyword>
<evidence type="ECO:0000256" key="2">
    <source>
        <dbReference type="ARBA" id="ARBA00005417"/>
    </source>
</evidence>
<dbReference type="InterPro" id="IPR050107">
    <property type="entry name" value="ABC_carbohydrate_import_ATPase"/>
</dbReference>
<evidence type="ECO:0000256" key="3">
    <source>
        <dbReference type="ARBA" id="ARBA00022448"/>
    </source>
</evidence>
<dbReference type="SMART" id="SM00382">
    <property type="entry name" value="AAA"/>
    <property type="match status" value="2"/>
</dbReference>
<keyword evidence="3" id="KW-0813">Transport</keyword>
<evidence type="ECO:0000256" key="8">
    <source>
        <dbReference type="ARBA" id="ARBA00022967"/>
    </source>
</evidence>
<dbReference type="InterPro" id="IPR017871">
    <property type="entry name" value="ABC_transporter-like_CS"/>
</dbReference>
<evidence type="ECO:0000259" key="10">
    <source>
        <dbReference type="PROSITE" id="PS50893"/>
    </source>
</evidence>
<comment type="subcellular location">
    <subcellularLocation>
        <location evidence="1">Cell membrane</location>
        <topology evidence="1">Peripheral membrane protein</topology>
    </subcellularLocation>
</comment>
<keyword evidence="6" id="KW-0547">Nucleotide-binding</keyword>
<dbReference type="EMBL" id="FOHU01000026">
    <property type="protein sequence ID" value="SET74763.1"/>
    <property type="molecule type" value="Genomic_DNA"/>
</dbReference>
<accession>A0A1I0GUB4</accession>
<dbReference type="GO" id="GO:0016887">
    <property type="term" value="F:ATP hydrolysis activity"/>
    <property type="evidence" value="ECO:0007669"/>
    <property type="project" value="InterPro"/>
</dbReference>
<keyword evidence="12" id="KW-1185">Reference proteome</keyword>
<evidence type="ECO:0000256" key="9">
    <source>
        <dbReference type="ARBA" id="ARBA00023136"/>
    </source>
</evidence>
<dbReference type="FunFam" id="3.40.50.300:FF:001390">
    <property type="entry name" value="ABC transporter, ATP-binding protein"/>
    <property type="match status" value="1"/>
</dbReference>
<dbReference type="PANTHER" id="PTHR43790:SF4">
    <property type="entry name" value="GUANOSINE IMPORT ATP-BINDING PROTEIN NUPO"/>
    <property type="match status" value="1"/>
</dbReference>
<dbReference type="InterPro" id="IPR003439">
    <property type="entry name" value="ABC_transporter-like_ATP-bd"/>
</dbReference>
<evidence type="ECO:0000313" key="11">
    <source>
        <dbReference type="EMBL" id="SET74763.1"/>
    </source>
</evidence>
<evidence type="ECO:0000256" key="6">
    <source>
        <dbReference type="ARBA" id="ARBA00022741"/>
    </source>
</evidence>
<dbReference type="GO" id="GO:0005886">
    <property type="term" value="C:plasma membrane"/>
    <property type="evidence" value="ECO:0007669"/>
    <property type="project" value="UniProtKB-SubCell"/>
</dbReference>
<dbReference type="AlphaFoldDB" id="A0A1I0GUB4"/>
<keyword evidence="8" id="KW-1278">Translocase</keyword>
<proteinExistence type="inferred from homology"/>
<evidence type="ECO:0000256" key="1">
    <source>
        <dbReference type="ARBA" id="ARBA00004202"/>
    </source>
</evidence>
<feature type="domain" description="ABC transporter" evidence="10">
    <location>
        <begin position="11"/>
        <end position="247"/>
    </location>
</feature>
<dbReference type="InterPro" id="IPR027417">
    <property type="entry name" value="P-loop_NTPase"/>
</dbReference>
<feature type="domain" description="ABC transporter" evidence="10">
    <location>
        <begin position="264"/>
        <end position="508"/>
    </location>
</feature>
<evidence type="ECO:0000256" key="5">
    <source>
        <dbReference type="ARBA" id="ARBA00022737"/>
    </source>
</evidence>
<dbReference type="Gene3D" id="3.40.50.300">
    <property type="entry name" value="P-loop containing nucleotide triphosphate hydrolases"/>
    <property type="match status" value="2"/>
</dbReference>